<feature type="domain" description="Laminin G" evidence="2">
    <location>
        <begin position="78"/>
        <end position="256"/>
    </location>
</feature>
<dbReference type="RefSeq" id="WP_272424171.1">
    <property type="nucleotide sequence ID" value="NZ_JAGTJJ010000027.1"/>
</dbReference>
<evidence type="ECO:0000313" key="3">
    <source>
        <dbReference type="EMBL" id="MDC3985231.1"/>
    </source>
</evidence>
<evidence type="ECO:0000256" key="1">
    <source>
        <dbReference type="SAM" id="SignalP"/>
    </source>
</evidence>
<name>A0A9X3XC77_9BACT</name>
<dbReference type="AlphaFoldDB" id="A0A9X3XC77"/>
<accession>A0A9X3XC77</accession>
<evidence type="ECO:0000259" key="2">
    <source>
        <dbReference type="PROSITE" id="PS50025"/>
    </source>
</evidence>
<keyword evidence="4" id="KW-1185">Reference proteome</keyword>
<reference evidence="3 4" key="1">
    <citation type="submission" date="2021-04" db="EMBL/GenBank/DDBJ databases">
        <title>Genome analysis of Polyangium sp.</title>
        <authorList>
            <person name="Li Y."/>
            <person name="Wang J."/>
        </authorList>
    </citation>
    <scope>NUCLEOTIDE SEQUENCE [LARGE SCALE GENOMIC DNA]</scope>
    <source>
        <strain evidence="3 4">SDU14</strain>
    </source>
</reference>
<comment type="caution">
    <text evidence="3">The sequence shown here is derived from an EMBL/GenBank/DDBJ whole genome shotgun (WGS) entry which is preliminary data.</text>
</comment>
<sequence>MQPRSLTRLRVSLALSFAFLAFPSAASAIVAAPYAHRWYFDEEDGAVAYDEAGVFDGTLGDHATRTAGPFGSNVLTIVPTSTTDYRGYVDFGKSVAFGTADFTISHWYKTTFSGSGLRGEILGNRMKDAKGNFISVYLGGDGRVTVELCEDPYGKNYVSLVSDPSLPVNDGQWHHLAYVREGGMVSLYIDGQFAAWSNTGGWEPTNLDGLQSFRIGRRLPAFYTDFHTIPASYEDLRIFDRALTDTEVLDVVDGVL</sequence>
<dbReference type="EMBL" id="JAGTJJ010000027">
    <property type="protein sequence ID" value="MDC3985231.1"/>
    <property type="molecule type" value="Genomic_DNA"/>
</dbReference>
<dbReference type="SUPFAM" id="SSF49899">
    <property type="entry name" value="Concanavalin A-like lectins/glucanases"/>
    <property type="match status" value="1"/>
</dbReference>
<organism evidence="3 4">
    <name type="scientific">Polyangium jinanense</name>
    <dbReference type="NCBI Taxonomy" id="2829994"/>
    <lineage>
        <taxon>Bacteria</taxon>
        <taxon>Pseudomonadati</taxon>
        <taxon>Myxococcota</taxon>
        <taxon>Polyangia</taxon>
        <taxon>Polyangiales</taxon>
        <taxon>Polyangiaceae</taxon>
        <taxon>Polyangium</taxon>
    </lineage>
</organism>
<dbReference type="InterPro" id="IPR001791">
    <property type="entry name" value="Laminin_G"/>
</dbReference>
<dbReference type="Proteomes" id="UP001151081">
    <property type="component" value="Unassembled WGS sequence"/>
</dbReference>
<dbReference type="Pfam" id="PF13385">
    <property type="entry name" value="Laminin_G_3"/>
    <property type="match status" value="1"/>
</dbReference>
<gene>
    <name evidence="3" type="ORF">KEG57_32435</name>
</gene>
<protein>
    <submittedName>
        <fullName evidence="3">LamG domain-containing protein</fullName>
    </submittedName>
</protein>
<proteinExistence type="predicted"/>
<dbReference type="Gene3D" id="2.60.120.200">
    <property type="match status" value="1"/>
</dbReference>
<feature type="signal peptide" evidence="1">
    <location>
        <begin position="1"/>
        <end position="28"/>
    </location>
</feature>
<feature type="chain" id="PRO_5040801131" evidence="1">
    <location>
        <begin position="29"/>
        <end position="256"/>
    </location>
</feature>
<dbReference type="InterPro" id="IPR013320">
    <property type="entry name" value="ConA-like_dom_sf"/>
</dbReference>
<keyword evidence="1" id="KW-0732">Signal</keyword>
<dbReference type="PROSITE" id="PS50025">
    <property type="entry name" value="LAM_G_DOMAIN"/>
    <property type="match status" value="1"/>
</dbReference>
<evidence type="ECO:0000313" key="4">
    <source>
        <dbReference type="Proteomes" id="UP001151081"/>
    </source>
</evidence>